<keyword evidence="3" id="KW-1185">Reference proteome</keyword>
<dbReference type="NCBIfam" id="TIGR02595">
    <property type="entry name" value="PEP_CTERM"/>
    <property type="match status" value="1"/>
</dbReference>
<keyword evidence="1" id="KW-0732">Signal</keyword>
<evidence type="ECO:0000256" key="1">
    <source>
        <dbReference type="SAM" id="SignalP"/>
    </source>
</evidence>
<dbReference type="Proteomes" id="UP001239462">
    <property type="component" value="Unassembled WGS sequence"/>
</dbReference>
<sequence length="198" mass="20095">MNIRFFAILASFCLTSISYADVVVSFSTSASDPNAGTVLTLNEGQTSASLFVYVENTEATTIEGLSLDILSDTPGIALATSHLISEPAGRWFGSTPGALGSGPFLVDDSNAFNFFGGFPNSGGPQLHSEIVLDAIGIGSTQVTAATGGSGIAVGGQVPSSLSFGTATVNVVTAIPEPGSAFALSAIVGGMLIRRRKSR</sequence>
<protein>
    <submittedName>
        <fullName evidence="2">PEP-CTERM sorting domain-containing protein</fullName>
    </submittedName>
</protein>
<dbReference type="RefSeq" id="WP_230778685.1">
    <property type="nucleotide sequence ID" value="NZ_JAJMQV010000180.1"/>
</dbReference>
<dbReference type="EMBL" id="JASZZN010000003">
    <property type="protein sequence ID" value="MDM4014843.1"/>
    <property type="molecule type" value="Genomic_DNA"/>
</dbReference>
<evidence type="ECO:0000313" key="3">
    <source>
        <dbReference type="Proteomes" id="UP001239462"/>
    </source>
</evidence>
<organism evidence="2 3">
    <name type="scientific">Roseiconus lacunae</name>
    <dbReference type="NCBI Taxonomy" id="2605694"/>
    <lineage>
        <taxon>Bacteria</taxon>
        <taxon>Pseudomonadati</taxon>
        <taxon>Planctomycetota</taxon>
        <taxon>Planctomycetia</taxon>
        <taxon>Pirellulales</taxon>
        <taxon>Pirellulaceae</taxon>
        <taxon>Roseiconus</taxon>
    </lineage>
</organism>
<evidence type="ECO:0000313" key="2">
    <source>
        <dbReference type="EMBL" id="MDM4014843.1"/>
    </source>
</evidence>
<feature type="chain" id="PRO_5045289942" evidence="1">
    <location>
        <begin position="21"/>
        <end position="198"/>
    </location>
</feature>
<comment type="caution">
    <text evidence="2">The sequence shown here is derived from an EMBL/GenBank/DDBJ whole genome shotgun (WGS) entry which is preliminary data.</text>
</comment>
<feature type="signal peptide" evidence="1">
    <location>
        <begin position="1"/>
        <end position="20"/>
    </location>
</feature>
<dbReference type="InterPro" id="IPR013424">
    <property type="entry name" value="Ice-binding_C"/>
</dbReference>
<name>A0ABT7PER6_9BACT</name>
<accession>A0ABT7PER6</accession>
<proteinExistence type="predicted"/>
<gene>
    <name evidence="2" type="ORF">QTN89_05330</name>
</gene>
<reference evidence="2 3" key="1">
    <citation type="submission" date="2023-06" db="EMBL/GenBank/DDBJ databases">
        <title>Roseiconus lacunae JC819 isolated from Gulf of Mannar region, Tamil Nadu.</title>
        <authorList>
            <person name="Pk S."/>
            <person name="Ch S."/>
            <person name="Ch V.R."/>
        </authorList>
    </citation>
    <scope>NUCLEOTIDE SEQUENCE [LARGE SCALE GENOMIC DNA]</scope>
    <source>
        <strain evidence="2 3">JC819</strain>
    </source>
</reference>